<gene>
    <name evidence="2" type="ORF">RBSH_02721</name>
</gene>
<dbReference type="PATRIC" id="fig|993517.3.peg.2938"/>
<reference evidence="2 3" key="1">
    <citation type="journal article" date="2013" name="Mar. Genomics">
        <title>Expression of sulfatases in Rhodopirellula baltica and the diversity of sulfatases in the genus Rhodopirellula.</title>
        <authorList>
            <person name="Wegner C.E."/>
            <person name="Richter-Heitmann T."/>
            <person name="Klindworth A."/>
            <person name="Klockow C."/>
            <person name="Richter M."/>
            <person name="Achstetter T."/>
            <person name="Glockner F.O."/>
            <person name="Harder J."/>
        </authorList>
    </citation>
    <scope>NUCLEOTIDE SEQUENCE [LARGE SCALE GENOMIC DNA]</scope>
    <source>
        <strain evidence="2 3">SH28</strain>
    </source>
</reference>
<name>K5CDZ9_RHOBT</name>
<evidence type="ECO:0000313" key="2">
    <source>
        <dbReference type="EMBL" id="EKK01955.1"/>
    </source>
</evidence>
<sequence length="61" mass="6850">MSMRQLDAPKSGSPRSLQDERSTFLDGQDAIKLAPNTSQKPFVLLYPLIDRQAKQFAISLE</sequence>
<accession>K5CDZ9</accession>
<dbReference type="AlphaFoldDB" id="K5CDZ9"/>
<comment type="caution">
    <text evidence="2">The sequence shown here is derived from an EMBL/GenBank/DDBJ whole genome shotgun (WGS) entry which is preliminary data.</text>
</comment>
<dbReference type="Proteomes" id="UP000007993">
    <property type="component" value="Unassembled WGS sequence"/>
</dbReference>
<evidence type="ECO:0000313" key="3">
    <source>
        <dbReference type="Proteomes" id="UP000007993"/>
    </source>
</evidence>
<feature type="region of interest" description="Disordered" evidence="1">
    <location>
        <begin position="1"/>
        <end position="22"/>
    </location>
</feature>
<proteinExistence type="predicted"/>
<organism evidence="2 3">
    <name type="scientific">Rhodopirellula baltica SH28</name>
    <dbReference type="NCBI Taxonomy" id="993517"/>
    <lineage>
        <taxon>Bacteria</taxon>
        <taxon>Pseudomonadati</taxon>
        <taxon>Planctomycetota</taxon>
        <taxon>Planctomycetia</taxon>
        <taxon>Pirellulales</taxon>
        <taxon>Pirellulaceae</taxon>
        <taxon>Rhodopirellula</taxon>
    </lineage>
</organism>
<protein>
    <submittedName>
        <fullName evidence="2">Uncharacterized protein</fullName>
    </submittedName>
</protein>
<evidence type="ECO:0000256" key="1">
    <source>
        <dbReference type="SAM" id="MobiDB-lite"/>
    </source>
</evidence>
<dbReference type="EMBL" id="AMCW01000075">
    <property type="protein sequence ID" value="EKK01955.1"/>
    <property type="molecule type" value="Genomic_DNA"/>
</dbReference>